<dbReference type="GO" id="GO:0048284">
    <property type="term" value="P:organelle fusion"/>
    <property type="evidence" value="ECO:0007669"/>
    <property type="project" value="TreeGrafter"/>
</dbReference>
<evidence type="ECO:0000259" key="10">
    <source>
        <dbReference type="Pfam" id="PF17122"/>
    </source>
</evidence>
<evidence type="ECO:0000256" key="8">
    <source>
        <dbReference type="ARBA" id="ARBA00029433"/>
    </source>
</evidence>
<evidence type="ECO:0000259" key="11">
    <source>
        <dbReference type="Pfam" id="PF23341"/>
    </source>
</evidence>
<feature type="region of interest" description="Disordered" evidence="9">
    <location>
        <begin position="726"/>
        <end position="777"/>
    </location>
</feature>
<accession>A0A0G4G6F6</accession>
<dbReference type="Pfam" id="PF23341">
    <property type="entry name" value="PEP5_VPS11_N"/>
    <property type="match status" value="1"/>
</dbReference>
<evidence type="ECO:0000256" key="7">
    <source>
        <dbReference type="ARBA" id="ARBA00023136"/>
    </source>
</evidence>
<evidence type="ECO:0000256" key="4">
    <source>
        <dbReference type="ARBA" id="ARBA00022771"/>
    </source>
</evidence>
<feature type="domain" description="PEP5/VPS11 N-terminal" evidence="11">
    <location>
        <begin position="29"/>
        <end position="271"/>
    </location>
</feature>
<dbReference type="GO" id="GO:0006904">
    <property type="term" value="P:vesicle docking involved in exocytosis"/>
    <property type="evidence" value="ECO:0007669"/>
    <property type="project" value="TreeGrafter"/>
</dbReference>
<dbReference type="GO" id="GO:0030674">
    <property type="term" value="F:protein-macromolecule adaptor activity"/>
    <property type="evidence" value="ECO:0007669"/>
    <property type="project" value="TreeGrafter"/>
</dbReference>
<dbReference type="InterPro" id="IPR057308">
    <property type="entry name" value="CHCR_PEP5_VPS11"/>
</dbReference>
<evidence type="ECO:0000256" key="2">
    <source>
        <dbReference type="ARBA" id="ARBA00022448"/>
    </source>
</evidence>
<feature type="region of interest" description="Disordered" evidence="9">
    <location>
        <begin position="897"/>
        <end position="925"/>
    </location>
</feature>
<dbReference type="GO" id="GO:0008270">
    <property type="term" value="F:zinc ion binding"/>
    <property type="evidence" value="ECO:0007669"/>
    <property type="project" value="UniProtKB-KW"/>
</dbReference>
<dbReference type="InterPro" id="IPR057307">
    <property type="entry name" value="PEP5_VPS11_N"/>
</dbReference>
<evidence type="ECO:0000313" key="12">
    <source>
        <dbReference type="EMBL" id="CEM24112.1"/>
    </source>
</evidence>
<feature type="compositionally biased region" description="Low complexity" evidence="9">
    <location>
        <begin position="905"/>
        <end position="925"/>
    </location>
</feature>
<dbReference type="EMBL" id="CDMZ01000927">
    <property type="protein sequence ID" value="CEM24112.1"/>
    <property type="molecule type" value="Genomic_DNA"/>
</dbReference>
<name>A0A0G4G6F6_9ALVE</name>
<dbReference type="VEuPathDB" id="CryptoDB:Cvel_20478"/>
<dbReference type="PhylomeDB" id="A0A0G4G6F6"/>
<comment type="subcellular location">
    <subcellularLocation>
        <location evidence="8">Endomembrane system</location>
        <topology evidence="8">Peripheral membrane protein</topology>
        <orientation evidence="8">Cytoplasmic side</orientation>
    </subcellularLocation>
</comment>
<feature type="region of interest" description="Disordered" evidence="9">
    <location>
        <begin position="549"/>
        <end position="568"/>
    </location>
</feature>
<feature type="compositionally biased region" description="Basic and acidic residues" evidence="9">
    <location>
        <begin position="744"/>
        <end position="759"/>
    </location>
</feature>
<dbReference type="GO" id="GO:0015031">
    <property type="term" value="P:protein transport"/>
    <property type="evidence" value="ECO:0007669"/>
    <property type="project" value="UniProtKB-KW"/>
</dbReference>
<dbReference type="GO" id="GO:0030897">
    <property type="term" value="C:HOPS complex"/>
    <property type="evidence" value="ECO:0007669"/>
    <property type="project" value="TreeGrafter"/>
</dbReference>
<evidence type="ECO:0000256" key="3">
    <source>
        <dbReference type="ARBA" id="ARBA00022723"/>
    </source>
</evidence>
<dbReference type="PANTHER" id="PTHR23323">
    <property type="entry name" value="VACUOLAR PROTEIN SORTING-ASSOCIATED PROTEIN"/>
    <property type="match status" value="1"/>
</dbReference>
<dbReference type="Pfam" id="PF17122">
    <property type="entry name" value="zf-C3H2C3"/>
    <property type="match status" value="1"/>
</dbReference>
<sequence>MQKLRRLKFFDCFYLGPPAATAGERDQGSAKHHPALKDVCVSCVAGNSKELWLGDAGGGLHRVDERLEVSSFQAFDITTYSVRCVGDTKFLVGIGRDEDVRGGTKYRVFSPNAPAQAAWAGSAERRSVPPCLREAKVFSGKIPEQTVTTFDCELSGLNAAEGLGSSGYQPQAQQGGGGGNGICQLAVGTDESGIMLFRGDLIKDRTCRLRLLQDMPGQVTSLHFCSFRGQTVLFATTPTSVAAYASPLRGDPISLFIEPGGGCPVNCSALVARQHLTALPTVDLDSEERAVYRGGGSGRAGGEADDPILLVMRSSGVFAFDAEQGNMSALPLDGETVAFAAMGGFFAVIKNEESVPSPVPSVPLLPGARQRQLVSVVLNWPEMRAVGHCAFVAGASHLAAGMGSFWLVHTEGGGTCVAELRQRDGTEILDTLVRKRAFDWAIEWAIRDGHPDEIIQELYRLYGDFLIEKGHFEAALDAYLQTAGAAEPSHVIDALLSHQQLHTLSRYLLRLHESGNAKTEHLQLLLRCFVKMKDLHSLETFLSSTAARASASSGTDQRGTQEGEGKTAQAVQLATAELSATIEQCRAAGYADVAARVALQHGHHEIYLGILCEDLREYGKAIEHLESLPDHEACGVLLGRRGIGRRLLSREGKRVVALMKRVVDRQGVEPQVFFALFASSDAAARRLLGSLMGWAFGRAEERGMRGWGSRSSLMLLELLLEEEGREGLEEQTDEEGDGNTVNGERNRELNGDNQQKESGLESLIGDTEGEGGKVKEGSKRADVIDKLLSLLSTTHEDSQSALALCQLFGFTKGILFLSERAGLHWHAIAHLQSKGDVRGEVEFAKKRAGAEGQVLVQTLARLRRTDGNSAEAMELLEALKNQRLVGGMDVLSLLGDEETGGAEKGGSAEASASSSSSSSSSSGVVSAPVGALKDLFRESFASLESSSQENRSRAARDVAEAVRMRKEARQAERESRVFQLGKCSQCGLQLETPVTHFFCMHSFHTFCLSDPNSCRRCAPDAQAKKTLREQRSVQALNADDFFKYLRGSTAGFPLVAEYFGREMFDMSWRYTEYICDGDDCIKIESTVEPVIRPCARTCARTYTTPCGRYETYYYTARGYPYCPPKYYIYDGPSPCGRYETYYYSSSGSGVPTYRLHRPHCSRLRMM</sequence>
<dbReference type="GO" id="GO:0005768">
    <property type="term" value="C:endosome"/>
    <property type="evidence" value="ECO:0007669"/>
    <property type="project" value="TreeGrafter"/>
</dbReference>
<dbReference type="GO" id="GO:0007032">
    <property type="term" value="P:endosome organization"/>
    <property type="evidence" value="ECO:0007669"/>
    <property type="project" value="TreeGrafter"/>
</dbReference>
<proteinExistence type="inferred from homology"/>
<dbReference type="Pfam" id="PF23356">
    <property type="entry name" value="TPR_PEP5_VPS11"/>
    <property type="match status" value="1"/>
</dbReference>
<dbReference type="AlphaFoldDB" id="A0A0G4G6F6"/>
<reference evidence="12" key="1">
    <citation type="submission" date="2014-11" db="EMBL/GenBank/DDBJ databases">
        <authorList>
            <person name="Otto D Thomas"/>
            <person name="Naeem Raeece"/>
        </authorList>
    </citation>
    <scope>NUCLEOTIDE SEQUENCE</scope>
</reference>
<keyword evidence="7" id="KW-0472">Membrane</keyword>
<evidence type="ECO:0000256" key="9">
    <source>
        <dbReference type="SAM" id="MobiDB-lite"/>
    </source>
</evidence>
<keyword evidence="6" id="KW-0653">Protein transport</keyword>
<evidence type="ECO:0008006" key="13">
    <source>
        <dbReference type="Google" id="ProtNLM"/>
    </source>
</evidence>
<evidence type="ECO:0000256" key="5">
    <source>
        <dbReference type="ARBA" id="ARBA00022833"/>
    </source>
</evidence>
<keyword evidence="3" id="KW-0479">Metal-binding</keyword>
<organism evidence="12">
    <name type="scientific">Chromera velia CCMP2878</name>
    <dbReference type="NCBI Taxonomy" id="1169474"/>
    <lineage>
        <taxon>Eukaryota</taxon>
        <taxon>Sar</taxon>
        <taxon>Alveolata</taxon>
        <taxon>Colpodellida</taxon>
        <taxon>Chromeraceae</taxon>
        <taxon>Chromera</taxon>
    </lineage>
</organism>
<evidence type="ECO:0000256" key="1">
    <source>
        <dbReference type="ARBA" id="ARBA00007070"/>
    </source>
</evidence>
<evidence type="ECO:0000256" key="6">
    <source>
        <dbReference type="ARBA" id="ARBA00022927"/>
    </source>
</evidence>
<protein>
    <recommendedName>
        <fullName evidence="13">RING-type domain-containing protein</fullName>
    </recommendedName>
</protein>
<dbReference type="InterPro" id="IPR001841">
    <property type="entry name" value="Znf_RING"/>
</dbReference>
<keyword evidence="5" id="KW-0862">Zinc</keyword>
<keyword evidence="4" id="KW-0863">Zinc-finger</keyword>
<dbReference type="GO" id="GO:0007033">
    <property type="term" value="P:vacuole organization"/>
    <property type="evidence" value="ECO:0007669"/>
    <property type="project" value="TreeGrafter"/>
</dbReference>
<feature type="compositionally biased region" description="Acidic residues" evidence="9">
    <location>
        <begin position="726"/>
        <end position="737"/>
    </location>
</feature>
<gene>
    <name evidence="12" type="ORF">Cvel_20478</name>
</gene>
<comment type="similarity">
    <text evidence="1">Belongs to the VPS11 family.</text>
</comment>
<keyword evidence="2" id="KW-0813">Transport</keyword>
<feature type="domain" description="RING-type" evidence="10">
    <location>
        <begin position="983"/>
        <end position="1017"/>
    </location>
</feature>
<dbReference type="PANTHER" id="PTHR23323:SF24">
    <property type="entry name" value="VACUOLAR PROTEIN SORTING-ASSOCIATED PROTEIN 11 HOMOLOG"/>
    <property type="match status" value="1"/>
</dbReference>